<dbReference type="SUPFAM" id="SSF55068">
    <property type="entry name" value="Peptide methionine sulfoxide reductase"/>
    <property type="match status" value="1"/>
</dbReference>
<sequence>METNNATTEKAIFAGGCFWCMEPPFKKLPGVLAVVSGYTGGAKVDPSYEEVCSGTTGHAEAVEISYDPRQISYEQLLEIFWKNIDPTDGGGQFADRGNQYRSAIFYRDESQRRLAEESRRRLAHSGRFNAPVVTEIVAATTFYPAEQHHQDYCNANPVRYQIYRQGSGRDRFLRKAWEEGK</sequence>
<accession>A0A0C2HRJ4</accession>
<dbReference type="InterPro" id="IPR002569">
    <property type="entry name" value="Met_Sox_Rdtase_MsrA_dom"/>
</dbReference>
<comment type="catalytic activity">
    <reaction evidence="3 4">
        <text>[thioredoxin]-disulfide + L-methionine + H2O = L-methionine (S)-S-oxide + [thioredoxin]-dithiol</text>
        <dbReference type="Rhea" id="RHEA:19993"/>
        <dbReference type="Rhea" id="RHEA-COMP:10698"/>
        <dbReference type="Rhea" id="RHEA-COMP:10700"/>
        <dbReference type="ChEBI" id="CHEBI:15377"/>
        <dbReference type="ChEBI" id="CHEBI:29950"/>
        <dbReference type="ChEBI" id="CHEBI:50058"/>
        <dbReference type="ChEBI" id="CHEBI:57844"/>
        <dbReference type="ChEBI" id="CHEBI:58772"/>
        <dbReference type="EC" id="1.8.4.11"/>
    </reaction>
</comment>
<protein>
    <recommendedName>
        <fullName evidence="4">Peptide methionine sulfoxide reductase MsrA</fullName>
        <shortName evidence="4">Protein-methionine-S-oxide reductase</shortName>
        <ecNumber evidence="4">1.8.4.11</ecNumber>
    </recommendedName>
    <alternativeName>
        <fullName evidence="4">Peptide-methionine (S)-S-oxide reductase</fullName>
        <shortName evidence="4">Peptide Met(O) reductase</shortName>
    </alternativeName>
</protein>
<dbReference type="PANTHER" id="PTHR43774">
    <property type="entry name" value="PEPTIDE METHIONINE SULFOXIDE REDUCTASE"/>
    <property type="match status" value="1"/>
</dbReference>
<proteinExistence type="inferred from homology"/>
<name>A0A0C2HRJ4_9BACT</name>
<dbReference type="GO" id="GO:0008113">
    <property type="term" value="F:peptide-methionine (S)-S-oxide reductase activity"/>
    <property type="evidence" value="ECO:0007669"/>
    <property type="project" value="UniProtKB-UniRule"/>
</dbReference>
<gene>
    <name evidence="4" type="primary">msrA</name>
    <name evidence="6" type="ORF">GFER_01810</name>
</gene>
<comment type="catalytic activity">
    <reaction evidence="2 4">
        <text>L-methionyl-[protein] + [thioredoxin]-disulfide + H2O = L-methionyl-(S)-S-oxide-[protein] + [thioredoxin]-dithiol</text>
        <dbReference type="Rhea" id="RHEA:14217"/>
        <dbReference type="Rhea" id="RHEA-COMP:10698"/>
        <dbReference type="Rhea" id="RHEA-COMP:10700"/>
        <dbReference type="Rhea" id="RHEA-COMP:12313"/>
        <dbReference type="Rhea" id="RHEA-COMP:12315"/>
        <dbReference type="ChEBI" id="CHEBI:15377"/>
        <dbReference type="ChEBI" id="CHEBI:16044"/>
        <dbReference type="ChEBI" id="CHEBI:29950"/>
        <dbReference type="ChEBI" id="CHEBI:44120"/>
        <dbReference type="ChEBI" id="CHEBI:50058"/>
        <dbReference type="EC" id="1.8.4.11"/>
    </reaction>
</comment>
<evidence type="ECO:0000256" key="4">
    <source>
        <dbReference type="HAMAP-Rule" id="MF_01401"/>
    </source>
</evidence>
<dbReference type="AlphaFoldDB" id="A0A0C2HRJ4"/>
<dbReference type="RefSeq" id="WP_040095528.1">
    <property type="nucleotide sequence ID" value="NZ_JWJD01000001.1"/>
</dbReference>
<evidence type="ECO:0000313" key="6">
    <source>
        <dbReference type="EMBL" id="KIH77480.1"/>
    </source>
</evidence>
<dbReference type="Pfam" id="PF01625">
    <property type="entry name" value="PMSR"/>
    <property type="match status" value="1"/>
</dbReference>
<keyword evidence="7" id="KW-1185">Reference proteome</keyword>
<dbReference type="Gene3D" id="3.30.1060.10">
    <property type="entry name" value="Peptide methionine sulphoxide reductase MsrA"/>
    <property type="match status" value="1"/>
</dbReference>
<dbReference type="EMBL" id="JWJD01000001">
    <property type="protein sequence ID" value="KIH77480.1"/>
    <property type="molecule type" value="Genomic_DNA"/>
</dbReference>
<keyword evidence="1 4" id="KW-0560">Oxidoreductase</keyword>
<dbReference type="PANTHER" id="PTHR43774:SF1">
    <property type="entry name" value="PEPTIDE METHIONINE SULFOXIDE REDUCTASE MSRA 2"/>
    <property type="match status" value="1"/>
</dbReference>
<dbReference type="NCBIfam" id="TIGR00401">
    <property type="entry name" value="msrA"/>
    <property type="match status" value="1"/>
</dbReference>
<evidence type="ECO:0000256" key="1">
    <source>
        <dbReference type="ARBA" id="ARBA00023002"/>
    </source>
</evidence>
<evidence type="ECO:0000256" key="2">
    <source>
        <dbReference type="ARBA" id="ARBA00047806"/>
    </source>
</evidence>
<evidence type="ECO:0000259" key="5">
    <source>
        <dbReference type="Pfam" id="PF01625"/>
    </source>
</evidence>
<dbReference type="InterPro" id="IPR036509">
    <property type="entry name" value="Met_Sox_Rdtase_MsrA_sf"/>
</dbReference>
<comment type="similarity">
    <text evidence="4">Belongs to the MsrA Met sulfoxide reductase family.</text>
</comment>
<feature type="active site" evidence="4">
    <location>
        <position position="17"/>
    </location>
</feature>
<feature type="domain" description="Peptide methionine sulphoxide reductase MsrA" evidence="5">
    <location>
        <begin position="10"/>
        <end position="161"/>
    </location>
</feature>
<organism evidence="6 7">
    <name type="scientific">Geoalkalibacter ferrihydriticus DSM 17813</name>
    <dbReference type="NCBI Taxonomy" id="1121915"/>
    <lineage>
        <taxon>Bacteria</taxon>
        <taxon>Pseudomonadati</taxon>
        <taxon>Thermodesulfobacteriota</taxon>
        <taxon>Desulfuromonadia</taxon>
        <taxon>Desulfuromonadales</taxon>
        <taxon>Geoalkalibacteraceae</taxon>
        <taxon>Geoalkalibacter</taxon>
    </lineage>
</organism>
<evidence type="ECO:0000313" key="7">
    <source>
        <dbReference type="Proteomes" id="UP000035068"/>
    </source>
</evidence>
<reference evidence="6 7" key="1">
    <citation type="submission" date="2014-12" db="EMBL/GenBank/DDBJ databases">
        <title>Genomes of Geoalkalibacter ferrihydriticus and Geoalkalibacter subterraneus, two haloalkaliphilic metal-reducing members of the Geobacteraceae.</title>
        <authorList>
            <person name="Badalamenti J.P."/>
            <person name="Torres C.I."/>
            <person name="Krajmalnik-Brown R."/>
            <person name="Bond D.R."/>
        </authorList>
    </citation>
    <scope>NUCLEOTIDE SEQUENCE [LARGE SCALE GENOMIC DNA]</scope>
    <source>
        <strain evidence="6 7">DSM 17813</strain>
    </source>
</reference>
<dbReference type="EC" id="1.8.4.11" evidence="4"/>
<dbReference type="Proteomes" id="UP000035068">
    <property type="component" value="Unassembled WGS sequence"/>
</dbReference>
<dbReference type="GO" id="GO:0033744">
    <property type="term" value="F:L-methionine:thioredoxin-disulfide S-oxidoreductase activity"/>
    <property type="evidence" value="ECO:0007669"/>
    <property type="project" value="RHEA"/>
</dbReference>
<comment type="caution">
    <text evidence="6">The sequence shown here is derived from an EMBL/GenBank/DDBJ whole genome shotgun (WGS) entry which is preliminary data.</text>
</comment>
<comment type="function">
    <text evidence="4">Has an important function as a repair enzyme for proteins that have been inactivated by oxidation. Catalyzes the reversible oxidation-reduction of methionine sulfoxide in proteins to methionine.</text>
</comment>
<evidence type="ECO:0000256" key="3">
    <source>
        <dbReference type="ARBA" id="ARBA00048782"/>
    </source>
</evidence>
<dbReference type="HAMAP" id="MF_01401">
    <property type="entry name" value="MsrA"/>
    <property type="match status" value="1"/>
</dbReference>